<evidence type="ECO:0000259" key="3">
    <source>
        <dbReference type="Pfam" id="PF08955"/>
    </source>
</evidence>
<dbReference type="Proteomes" id="UP000184386">
    <property type="component" value="Unassembled WGS sequence"/>
</dbReference>
<proteinExistence type="predicted"/>
<dbReference type="OrthoDB" id="1912898at2"/>
<gene>
    <name evidence="4" type="ORF">SAMN02745136_01412</name>
</gene>
<evidence type="ECO:0000313" key="5">
    <source>
        <dbReference type="Proteomes" id="UP000184386"/>
    </source>
</evidence>
<name>A0A1M6NR39_9FIRM</name>
<keyword evidence="2" id="KW-0812">Transmembrane</keyword>
<dbReference type="STRING" id="1121322.SAMN02745136_01412"/>
<keyword evidence="2" id="KW-0472">Membrane</keyword>
<evidence type="ECO:0000256" key="1">
    <source>
        <dbReference type="SAM" id="MobiDB-lite"/>
    </source>
</evidence>
<evidence type="ECO:0000256" key="2">
    <source>
        <dbReference type="SAM" id="Phobius"/>
    </source>
</evidence>
<protein>
    <submittedName>
        <fullName evidence="4">BofC C-terminal domain-containing protein</fullName>
    </submittedName>
</protein>
<dbReference type="InterPro" id="IPR015050">
    <property type="entry name" value="BofC_C"/>
</dbReference>
<evidence type="ECO:0000313" key="4">
    <source>
        <dbReference type="EMBL" id="SHJ98189.1"/>
    </source>
</evidence>
<reference evidence="4 5" key="1">
    <citation type="submission" date="2016-11" db="EMBL/GenBank/DDBJ databases">
        <authorList>
            <person name="Jaros S."/>
            <person name="Januszkiewicz K."/>
            <person name="Wedrychowicz H."/>
        </authorList>
    </citation>
    <scope>NUCLEOTIDE SEQUENCE [LARGE SCALE GENOMIC DNA]</scope>
    <source>
        <strain evidence="4 5">DSM 15929</strain>
    </source>
</reference>
<sequence>MRYKKAVNYFLAFSAIACIFTACYYFSYKQALKDFNENAIERNNDLIKELQKQGYLNNTADAANKNTPNGSENSSQKDASGDDGAAAVNASANAVLPTTQYTLQTYDMKTKSMKEEQLPTPSYLIGLNREEVMEYLKGYLADLSLNEFEKGLTAFELVSFSTDNIVLRKTYNPDSVEYKYFLKAVDGYIVAYYGDKKTVYNYTGVSVEDIPLEERLRLEDGISIKDLDELYAVLENYSS</sequence>
<feature type="transmembrane region" description="Helical" evidence="2">
    <location>
        <begin position="7"/>
        <end position="27"/>
    </location>
</feature>
<keyword evidence="5" id="KW-1185">Reference proteome</keyword>
<dbReference type="RefSeq" id="WP_073274251.1">
    <property type="nucleotide sequence ID" value="NZ_FRAC01000008.1"/>
</dbReference>
<feature type="region of interest" description="Disordered" evidence="1">
    <location>
        <begin position="60"/>
        <end position="84"/>
    </location>
</feature>
<feature type="domain" description="Bypass of forespore C C-terminal" evidence="3">
    <location>
        <begin position="179"/>
        <end position="238"/>
    </location>
</feature>
<keyword evidence="2" id="KW-1133">Transmembrane helix</keyword>
<dbReference type="PROSITE" id="PS51257">
    <property type="entry name" value="PROKAR_LIPOPROTEIN"/>
    <property type="match status" value="1"/>
</dbReference>
<dbReference type="AlphaFoldDB" id="A0A1M6NR39"/>
<dbReference type="EMBL" id="FRAC01000008">
    <property type="protein sequence ID" value="SHJ98189.1"/>
    <property type="molecule type" value="Genomic_DNA"/>
</dbReference>
<feature type="compositionally biased region" description="Polar residues" evidence="1">
    <location>
        <begin position="60"/>
        <end position="78"/>
    </location>
</feature>
<organism evidence="4 5">
    <name type="scientific">Anaerocolumna jejuensis DSM 15929</name>
    <dbReference type="NCBI Taxonomy" id="1121322"/>
    <lineage>
        <taxon>Bacteria</taxon>
        <taxon>Bacillati</taxon>
        <taxon>Bacillota</taxon>
        <taxon>Clostridia</taxon>
        <taxon>Lachnospirales</taxon>
        <taxon>Lachnospiraceae</taxon>
        <taxon>Anaerocolumna</taxon>
    </lineage>
</organism>
<accession>A0A1M6NR39</accession>
<dbReference type="Pfam" id="PF08955">
    <property type="entry name" value="BofC_C"/>
    <property type="match status" value="1"/>
</dbReference>